<comment type="subcellular location">
    <subcellularLocation>
        <location evidence="1">Secreted</location>
    </subcellularLocation>
</comment>
<dbReference type="InterPro" id="IPR018511">
    <property type="entry name" value="Hemolysin-typ_Ca-bd_CS"/>
</dbReference>
<dbReference type="Gene3D" id="2.60.40.10">
    <property type="entry name" value="Immunoglobulins"/>
    <property type="match status" value="1"/>
</dbReference>
<accession>A0A0P1GKH4</accession>
<keyword evidence="6" id="KW-1185">Reference proteome</keyword>
<dbReference type="PANTHER" id="PTHR38340:SF1">
    <property type="entry name" value="S-LAYER PROTEIN"/>
    <property type="match status" value="1"/>
</dbReference>
<dbReference type="InterPro" id="IPR013783">
    <property type="entry name" value="Ig-like_fold"/>
</dbReference>
<evidence type="ECO:0000256" key="2">
    <source>
        <dbReference type="ARBA" id="ARBA00022525"/>
    </source>
</evidence>
<dbReference type="InterPro" id="IPR040853">
    <property type="entry name" value="RapA2_cadherin-like"/>
</dbReference>
<dbReference type="PROSITE" id="PS00330">
    <property type="entry name" value="HEMOLYSIN_CALCIUM"/>
    <property type="match status" value="3"/>
</dbReference>
<dbReference type="InterPro" id="IPR015919">
    <property type="entry name" value="Cadherin-like_sf"/>
</dbReference>
<dbReference type="InterPro" id="IPR050557">
    <property type="entry name" value="RTX_toxin/Mannuronan_C5-epim"/>
</dbReference>
<dbReference type="InterPro" id="IPR001343">
    <property type="entry name" value="Hemolysn_Ca-bd"/>
</dbReference>
<dbReference type="InterPro" id="IPR006644">
    <property type="entry name" value="Cadg"/>
</dbReference>
<dbReference type="NCBIfam" id="TIGR01965">
    <property type="entry name" value="VCBS_repeat"/>
    <property type="match status" value="3"/>
</dbReference>
<evidence type="ECO:0000256" key="1">
    <source>
        <dbReference type="ARBA" id="ARBA00004613"/>
    </source>
</evidence>
<dbReference type="Pfam" id="PF17892">
    <property type="entry name" value="Cadherin_5"/>
    <property type="match status" value="3"/>
</dbReference>
<dbReference type="Pfam" id="PF00353">
    <property type="entry name" value="HemolysinCabind"/>
    <property type="match status" value="5"/>
</dbReference>
<name>A0A0P1GKH4_9RHOB</name>
<dbReference type="EC" id="5.1.3.-" evidence="5"/>
<keyword evidence="2" id="KW-0964">Secreted</keyword>
<feature type="region of interest" description="Disordered" evidence="3">
    <location>
        <begin position="859"/>
        <end position="880"/>
    </location>
</feature>
<dbReference type="SUPFAM" id="SSF51120">
    <property type="entry name" value="beta-Roll"/>
    <property type="match status" value="3"/>
</dbReference>
<dbReference type="NCBIfam" id="NF012211">
    <property type="entry name" value="tand_rpt_95"/>
    <property type="match status" value="2"/>
</dbReference>
<evidence type="ECO:0000256" key="3">
    <source>
        <dbReference type="SAM" id="MobiDB-lite"/>
    </source>
</evidence>
<dbReference type="GO" id="GO:0016853">
    <property type="term" value="F:isomerase activity"/>
    <property type="evidence" value="ECO:0007669"/>
    <property type="project" value="UniProtKB-KW"/>
</dbReference>
<dbReference type="PRINTS" id="PR00313">
    <property type="entry name" value="CABNDNGRPT"/>
</dbReference>
<reference evidence="5 6" key="1">
    <citation type="submission" date="2015-09" db="EMBL/GenBank/DDBJ databases">
        <authorList>
            <consortium name="Swine Surveillance"/>
        </authorList>
    </citation>
    <scope>NUCLEOTIDE SEQUENCE [LARGE SCALE GENOMIC DNA]</scope>
    <source>
        <strain evidence="5 6">CECT 7648</strain>
    </source>
</reference>
<sequence length="1198" mass="120380">MTQDVTITITGTNDAPVVSAIDAGSVSEDDPLQTIDLLAGQTDVDNGAVLTAINITATDDFGASVQFIDNGDGTISINPIQYDALDDGEARTVTVSYEVSDGQTSTANTATLVVNGASDGSPPVANDDVLGVPLGNNRIIEIEPNNSIAQAQNLDGLFTLNPNPNILNSDTLPSVNIVGTGNNTADYYAFTVTEAGTSMHFDIDFGSSSGGSFDAYIHLWNSAGARISRSDDSPRDPGSVSSLDSELSYTFSTPGTYYISVGRFPGYSNPDNPVPSGGTYELQITTTAQIGGVGTDEDTALTIPAAQLLANDTDPDGDALSISAVSASSALGAAVTLNGDGSVSYDPTGAAALAALADGQELTDSFTYTITDGNGGFDTATVSLTVVGTNDAPVVSVIDAGTVTEDDAIQTIDLLAGQTDPDSGAVLTAINITATDDQGNAVSFTDNGDGTISIDPFQYDALDDGQARAVTISYEISDGQAATANTATLVVNGVTDNLAPVANDDALAAQADENTAFIISAADLLTNDSDPDGDAIGISAVSATSALGATVTLNGDGSVSYDPTASATLDAMAGGESLTDSFTYTISDGNGAFDTATVTLTVTGVNDPPVLTGTTAPQTGFADEAFSYQLPADLFADHDQGLAVTYDVTLADGSPLPSFMSFDAATGTLSYAAGAPQVGDIGLYTLMVTATEPDGQSSSTSFTLSILDGELIQGTEGNDSLTGTIQGDLIQGLGGNDTIVGIPGADFLDGGDGNDTLYGEAGDDVLLGGLGNDRLDGGSGSNVLRGGDGHDYMSASGSTGNLFDGGSGNDTVYAYDSGSNNVVVAGDGDDRVSLYGYGSNSGSNQLDGGLGNDQLYAGGENNTITGGEGNDTLSGSGVQDGGAGDDYLNGYWQTDDTLLGGDGADFLRNVGGRSADSVDAGAGDDIVQLGLDRYTNDVSTITLGAGSDTVRLGNAEFNGTGHVVVTDFDVAQDLVDIDQFLTQRLSGWDGASNPFGAGFLRLVADGADTVLEIDADGGGDTYVAAIRFQGTAPGDFTDANFLVDVATAQGYAPDGSGVFGTALGGTLGDDALAGSIGDDTMTGLDGNDSLSGENGADLLDGNAGADTLIGGFGDDTLTGGADADVFVFSPGGGDDVVTDFDLAADIVQLDAALAIGSLSEVDTDGVGGVDSTLVTFDDQSSALLLQILGVTDPNDLLT</sequence>
<dbReference type="Gene3D" id="2.150.10.10">
    <property type="entry name" value="Serralysin-like metalloprotease, C-terminal"/>
    <property type="match status" value="3"/>
</dbReference>
<dbReference type="EMBL" id="CYSE01000019">
    <property type="protein sequence ID" value="CUH82677.1"/>
    <property type="molecule type" value="Genomic_DNA"/>
</dbReference>
<dbReference type="Gene3D" id="2.60.40.2810">
    <property type="match status" value="2"/>
</dbReference>
<dbReference type="SMART" id="SM00736">
    <property type="entry name" value="CADG"/>
    <property type="match status" value="1"/>
</dbReference>
<dbReference type="Pfam" id="PF17803">
    <property type="entry name" value="Cadherin_4"/>
    <property type="match status" value="1"/>
</dbReference>
<evidence type="ECO:0000259" key="4">
    <source>
        <dbReference type="SMART" id="SM00736"/>
    </source>
</evidence>
<dbReference type="SUPFAM" id="SSF89260">
    <property type="entry name" value="Collagen-binding domain"/>
    <property type="match status" value="1"/>
</dbReference>
<feature type="domain" description="Dystroglycan-type cadherin-like" evidence="4">
    <location>
        <begin position="610"/>
        <end position="713"/>
    </location>
</feature>
<dbReference type="PANTHER" id="PTHR38340">
    <property type="entry name" value="S-LAYER PROTEIN"/>
    <property type="match status" value="1"/>
</dbReference>
<dbReference type="Proteomes" id="UP000054935">
    <property type="component" value="Unassembled WGS sequence"/>
</dbReference>
<dbReference type="SUPFAM" id="SSF49313">
    <property type="entry name" value="Cadherin-like"/>
    <property type="match status" value="1"/>
</dbReference>
<dbReference type="GO" id="GO:0005509">
    <property type="term" value="F:calcium ion binding"/>
    <property type="evidence" value="ECO:0007669"/>
    <property type="project" value="InterPro"/>
</dbReference>
<dbReference type="InterPro" id="IPR010221">
    <property type="entry name" value="VCBS_dom"/>
</dbReference>
<keyword evidence="5" id="KW-0413">Isomerase</keyword>
<dbReference type="GO" id="GO:0016020">
    <property type="term" value="C:membrane"/>
    <property type="evidence" value="ECO:0007669"/>
    <property type="project" value="InterPro"/>
</dbReference>
<dbReference type="InterPro" id="IPR011049">
    <property type="entry name" value="Serralysin-like_metalloprot_C"/>
</dbReference>
<proteinExistence type="predicted"/>
<gene>
    <name evidence="5" type="primary">algE1</name>
    <name evidence="5" type="ORF">TRN7648_04220</name>
</gene>
<dbReference type="AlphaFoldDB" id="A0A0P1GKH4"/>
<dbReference type="Gene3D" id="2.60.120.380">
    <property type="match status" value="1"/>
</dbReference>
<dbReference type="InterPro" id="IPR041690">
    <property type="entry name" value="Cadherin_5"/>
</dbReference>
<evidence type="ECO:0000313" key="5">
    <source>
        <dbReference type="EMBL" id="CUH82677.1"/>
    </source>
</evidence>
<protein>
    <submittedName>
        <fullName evidence="5">Poly(Beta-D-mannuronate) C5 epimerase 1</fullName>
        <ecNumber evidence="5">5.1.3.-</ecNumber>
    </submittedName>
</protein>
<dbReference type="STRING" id="441103.TRN7648_04220"/>
<dbReference type="Pfam" id="PF05345">
    <property type="entry name" value="He_PIG"/>
    <property type="match status" value="1"/>
</dbReference>
<evidence type="ECO:0000313" key="6">
    <source>
        <dbReference type="Proteomes" id="UP000054935"/>
    </source>
</evidence>
<dbReference type="GO" id="GO:0005576">
    <property type="term" value="C:extracellular region"/>
    <property type="evidence" value="ECO:0007669"/>
    <property type="project" value="UniProtKB-SubCell"/>
</dbReference>
<organism evidence="5 6">
    <name type="scientific">Tropicibacter naphthalenivorans</name>
    <dbReference type="NCBI Taxonomy" id="441103"/>
    <lineage>
        <taxon>Bacteria</taxon>
        <taxon>Pseudomonadati</taxon>
        <taxon>Pseudomonadota</taxon>
        <taxon>Alphaproteobacteria</taxon>
        <taxon>Rhodobacterales</taxon>
        <taxon>Roseobacteraceae</taxon>
        <taxon>Tropicibacter</taxon>
    </lineage>
</organism>